<protein>
    <recommendedName>
        <fullName evidence="3">D,D-heptose 1,7-bisphosphate phosphatase</fullName>
    </recommendedName>
</protein>
<dbReference type="Pfam" id="PF13242">
    <property type="entry name" value="Hydrolase_like"/>
    <property type="match status" value="1"/>
</dbReference>
<dbReference type="InterPro" id="IPR023214">
    <property type="entry name" value="HAD_sf"/>
</dbReference>
<dbReference type="RefSeq" id="XP_007509273.1">
    <property type="nucleotide sequence ID" value="XM_007509211.1"/>
</dbReference>
<keyword evidence="2" id="KW-1185">Reference proteome</keyword>
<gene>
    <name evidence="1" type="ordered locus">Bathy14g03520</name>
</gene>
<dbReference type="GO" id="GO:0005975">
    <property type="term" value="P:carbohydrate metabolic process"/>
    <property type="evidence" value="ECO:0007669"/>
    <property type="project" value="InterPro"/>
</dbReference>
<dbReference type="SUPFAM" id="SSF56784">
    <property type="entry name" value="HAD-like"/>
    <property type="match status" value="1"/>
</dbReference>
<dbReference type="GO" id="GO:0016791">
    <property type="term" value="F:phosphatase activity"/>
    <property type="evidence" value="ECO:0007669"/>
    <property type="project" value="InterPro"/>
</dbReference>
<dbReference type="GeneID" id="19011894"/>
<dbReference type="InterPro" id="IPR036412">
    <property type="entry name" value="HAD-like_sf"/>
</dbReference>
<reference evidence="1 2" key="1">
    <citation type="submission" date="2011-10" db="EMBL/GenBank/DDBJ databases">
        <authorList>
            <person name="Genoscope - CEA"/>
        </authorList>
    </citation>
    <scope>NUCLEOTIDE SEQUENCE [LARGE SCALE GENOMIC DNA]</scope>
    <source>
        <strain evidence="1 2">RCC 1105</strain>
    </source>
</reference>
<dbReference type="eggNOG" id="ENOG502S8FE">
    <property type="taxonomic scope" value="Eukaryota"/>
</dbReference>
<organism evidence="1 2">
    <name type="scientific">Bathycoccus prasinos</name>
    <dbReference type="NCBI Taxonomy" id="41875"/>
    <lineage>
        <taxon>Eukaryota</taxon>
        <taxon>Viridiplantae</taxon>
        <taxon>Chlorophyta</taxon>
        <taxon>Mamiellophyceae</taxon>
        <taxon>Mamiellales</taxon>
        <taxon>Bathycoccaceae</taxon>
        <taxon>Bathycoccus</taxon>
    </lineage>
</organism>
<evidence type="ECO:0008006" key="3">
    <source>
        <dbReference type="Google" id="ProtNLM"/>
    </source>
</evidence>
<dbReference type="EMBL" id="FO082265">
    <property type="protein sequence ID" value="CCO19730.1"/>
    <property type="molecule type" value="Genomic_DNA"/>
</dbReference>
<dbReference type="STRING" id="41875.K8F4H5"/>
<dbReference type="Gene3D" id="3.40.50.1000">
    <property type="entry name" value="HAD superfamily/HAD-like"/>
    <property type="match status" value="1"/>
</dbReference>
<dbReference type="Proteomes" id="UP000198341">
    <property type="component" value="Chromosome 14"/>
</dbReference>
<accession>K8F4H5</accession>
<dbReference type="PANTHER" id="PTHR42891">
    <property type="entry name" value="D-GLYCERO-BETA-D-MANNO-HEPTOSE-1,7-BISPHOSPHATE 7-PHOSPHATASE"/>
    <property type="match status" value="1"/>
</dbReference>
<name>K8F4H5_9CHLO</name>
<sequence length="239" mass="26776">MRLEKRNANEEEEKGKGGMYLWLLDRDGVINEDVGSPGVIDVDRFKMLMNQQVKTNATLRKVVCLITNQTCVGKEIITEEYLTDVIHKRMTEELSRDGGADAFFDAILYETSPVEGNNRRKPAPGMVLEALQMFPPYTPGKDGVIFVGDSMTDMMAAGRAEIESGRSITRVLVGTGYGSRVWSELAEENEELIDDGVFYYYVESERNDVNKESSLDAFPEECFPLYVAKDLAAAVDIFL</sequence>
<dbReference type="OrthoDB" id="498051at2759"/>
<evidence type="ECO:0000313" key="1">
    <source>
        <dbReference type="EMBL" id="CCO19730.1"/>
    </source>
</evidence>
<dbReference type="AlphaFoldDB" id="K8F4H5"/>
<dbReference type="PANTHER" id="PTHR42891:SF1">
    <property type="entry name" value="D-GLYCERO-BETA-D-MANNO-HEPTOSE-1,7-BISPHOSPHATE 7-PHOSPHATASE"/>
    <property type="match status" value="1"/>
</dbReference>
<evidence type="ECO:0000313" key="2">
    <source>
        <dbReference type="Proteomes" id="UP000198341"/>
    </source>
</evidence>
<dbReference type="InterPro" id="IPR004446">
    <property type="entry name" value="Heptose_bisP_phosphatase"/>
</dbReference>
<proteinExistence type="predicted"/>
<dbReference type="KEGG" id="bpg:Bathy14g03520"/>